<dbReference type="Gene3D" id="3.40.50.150">
    <property type="entry name" value="Vaccinia Virus protein VP39"/>
    <property type="match status" value="1"/>
</dbReference>
<evidence type="ECO:0000313" key="3">
    <source>
        <dbReference type="EMBL" id="NMH23871.1"/>
    </source>
</evidence>
<organism evidence="3 4">
    <name type="scientific">Flavobacterium solisilvae</name>
    <dbReference type="NCBI Taxonomy" id="1852019"/>
    <lineage>
        <taxon>Bacteria</taxon>
        <taxon>Pseudomonadati</taxon>
        <taxon>Bacteroidota</taxon>
        <taxon>Flavobacteriia</taxon>
        <taxon>Flavobacteriales</taxon>
        <taxon>Flavobacteriaceae</taxon>
        <taxon>Flavobacterium</taxon>
    </lineage>
</organism>
<keyword evidence="3" id="KW-0808">Transferase</keyword>
<feature type="domain" description="THUMP-like" evidence="1">
    <location>
        <begin position="321"/>
        <end position="391"/>
    </location>
</feature>
<accession>A0ABX1QP14</accession>
<evidence type="ECO:0000259" key="2">
    <source>
        <dbReference type="Pfam" id="PF22013"/>
    </source>
</evidence>
<dbReference type="InterPro" id="IPR054168">
    <property type="entry name" value="PG_1098_Fer"/>
</dbReference>
<dbReference type="InterPro" id="IPR029063">
    <property type="entry name" value="SAM-dependent_MTases_sf"/>
</dbReference>
<reference evidence="3 4" key="1">
    <citation type="submission" date="2020-02" db="EMBL/GenBank/DDBJ databases">
        <title>Flavobacterium sp. genome.</title>
        <authorList>
            <person name="Jung H.S."/>
            <person name="Baek J.H."/>
            <person name="Jeon C.O."/>
        </authorList>
    </citation>
    <scope>NUCLEOTIDE SEQUENCE [LARGE SCALE GENOMIC DNA]</scope>
    <source>
        <strain evidence="3 4">SE-s27</strain>
    </source>
</reference>
<evidence type="ECO:0000259" key="1">
    <source>
        <dbReference type="Pfam" id="PF18096"/>
    </source>
</evidence>
<dbReference type="Proteomes" id="UP000767947">
    <property type="component" value="Unassembled WGS sequence"/>
</dbReference>
<comment type="caution">
    <text evidence="3">The sequence shown here is derived from an EMBL/GenBank/DDBJ whole genome shotgun (WGS) entry which is preliminary data.</text>
</comment>
<gene>
    <name evidence="3" type="ORF">G6042_01140</name>
</gene>
<protein>
    <submittedName>
        <fullName evidence="3">Class I SAM-dependent methyltransferase</fullName>
    </submittedName>
</protein>
<proteinExistence type="predicted"/>
<dbReference type="Pfam" id="PF22013">
    <property type="entry name" value="PG_1098_Fer"/>
    <property type="match status" value="1"/>
</dbReference>
<dbReference type="EMBL" id="JAAMPT010000184">
    <property type="protein sequence ID" value="NMH23871.1"/>
    <property type="molecule type" value="Genomic_DNA"/>
</dbReference>
<evidence type="ECO:0000313" key="4">
    <source>
        <dbReference type="Proteomes" id="UP000767947"/>
    </source>
</evidence>
<dbReference type="Pfam" id="PF18096">
    <property type="entry name" value="Thump_like"/>
    <property type="match status" value="1"/>
</dbReference>
<sequence>MDFTILEIKIQQFIDNHINTDVSKVALQKNPFPETDWALILQQLAAKQKAKSKLPTWFETPTILYPSKISVEQTSSEKTAEYKASLVFGESLIDLTGGFGVDDFYFSKTLNNVVHCEINTELSEIVSHNFEQLKVKNVKCFADDSSEVLQKLNQKFDWIYIDPSRRNDAKGKVFMLKDCLPNVPELLDFYFSFSDNIMIKTAPILDISSGISELKNIAQIHIVALENEVKELLFILNKNHKSTIEIKTINLLKNKQETFQFQLNSEVKNTNYSVPKKYLFEPNAAIMKSGGFDEIAIQFGLEKLHQHSHLYTSNEIMDFPGRVFEIKNTLDYNKANMKSFLENQKANITTRNFPETVENIRKKWKIKDGGNLYSFFTTDMTNSKIVVLCEKLK</sequence>
<feature type="domain" description="PG-1098 ferredoxin-like" evidence="2">
    <location>
        <begin position="278"/>
        <end position="320"/>
    </location>
</feature>
<dbReference type="GO" id="GO:0008168">
    <property type="term" value="F:methyltransferase activity"/>
    <property type="evidence" value="ECO:0007669"/>
    <property type="project" value="UniProtKB-KW"/>
</dbReference>
<keyword evidence="4" id="KW-1185">Reference proteome</keyword>
<dbReference type="Gene3D" id="1.10.10.1110">
    <property type="entry name" value="Methyltransferase PG1098, N-terminal domain"/>
    <property type="match status" value="1"/>
</dbReference>
<dbReference type="SUPFAM" id="SSF53335">
    <property type="entry name" value="S-adenosyl-L-methionine-dependent methyltransferases"/>
    <property type="match status" value="1"/>
</dbReference>
<name>A0ABX1QP14_9FLAO</name>
<dbReference type="GO" id="GO:0032259">
    <property type="term" value="P:methylation"/>
    <property type="evidence" value="ECO:0007669"/>
    <property type="project" value="UniProtKB-KW"/>
</dbReference>
<dbReference type="RefSeq" id="WP_169522430.1">
    <property type="nucleotide sequence ID" value="NZ_JAAMPT010000184.1"/>
</dbReference>
<dbReference type="InterPro" id="IPR041497">
    <property type="entry name" value="Thump-like"/>
</dbReference>
<keyword evidence="3" id="KW-0489">Methyltransferase</keyword>